<protein>
    <submittedName>
        <fullName evidence="1">Uncharacterized protein</fullName>
    </submittedName>
</protein>
<dbReference type="Proteomes" id="UP000839631">
    <property type="component" value="Unassembled WGS sequence"/>
</dbReference>
<sequence>MSQQNEFTEATAICNEIGGAVLEILAQKRDLSVQSLIDVIEDGLSGNFTYTSEREQGMERAVNILKRFI</sequence>
<dbReference type="EMBL" id="AAKVUB010000062">
    <property type="protein sequence ID" value="ECW2471493.1"/>
    <property type="molecule type" value="Genomic_DNA"/>
</dbReference>
<evidence type="ECO:0000313" key="4">
    <source>
        <dbReference type="EMBL" id="ECW2471493.1"/>
    </source>
</evidence>
<proteinExistence type="predicted"/>
<comment type="caution">
    <text evidence="1">The sequence shown here is derived from an EMBL/GenBank/DDBJ whole genome shotgun (WGS) entry which is preliminary data.</text>
</comment>
<gene>
    <name evidence="1" type="ORF">D6K54_27205</name>
    <name evidence="3" type="ORF">D6S17_26510</name>
    <name evidence="2" type="ORF">DOV67_25265</name>
    <name evidence="4" type="ORF">EZX71_26845</name>
</gene>
<dbReference type="EMBL" id="AAAGSE010000077">
    <property type="protein sequence ID" value="EAC0790350.1"/>
    <property type="molecule type" value="Genomic_DNA"/>
</dbReference>
<dbReference type="Proteomes" id="UP000839733">
    <property type="component" value="Unassembled WGS sequence"/>
</dbReference>
<name>A0A3Z6QTP1_SALEB</name>
<dbReference type="AlphaFoldDB" id="A0A3Z6QTP1"/>
<evidence type="ECO:0000313" key="1">
    <source>
        <dbReference type="EMBL" id="EAC0790350.1"/>
    </source>
</evidence>
<evidence type="ECO:0000313" key="2">
    <source>
        <dbReference type="EMBL" id="EBR8574798.1"/>
    </source>
</evidence>
<dbReference type="Proteomes" id="UP000839708">
    <property type="component" value="Unassembled WGS sequence"/>
</dbReference>
<evidence type="ECO:0000313" key="3">
    <source>
        <dbReference type="EMBL" id="EBY8645026.1"/>
    </source>
</evidence>
<organism evidence="1">
    <name type="scientific">Salmonella enterica subsp. enterica serovar Java</name>
    <dbReference type="NCBI Taxonomy" id="224729"/>
    <lineage>
        <taxon>Bacteria</taxon>
        <taxon>Pseudomonadati</taxon>
        <taxon>Pseudomonadota</taxon>
        <taxon>Gammaproteobacteria</taxon>
        <taxon>Enterobacterales</taxon>
        <taxon>Enterobacteriaceae</taxon>
        <taxon>Salmonella</taxon>
    </lineage>
</organism>
<dbReference type="EMBL" id="AAHPHN010000079">
    <property type="protein sequence ID" value="EBY8645026.1"/>
    <property type="molecule type" value="Genomic_DNA"/>
</dbReference>
<dbReference type="EMBL" id="AAGTQF010000109">
    <property type="protein sequence ID" value="EBR8574798.1"/>
    <property type="molecule type" value="Genomic_DNA"/>
</dbReference>
<accession>A0A3Z6QTP1</accession>
<reference evidence="1" key="1">
    <citation type="submission" date="2018-09" db="EMBL/GenBank/DDBJ databases">
        <authorList>
            <person name="Ashton P.M."/>
            <person name="Dallman T."/>
            <person name="Nair S."/>
            <person name="De Pinna E."/>
            <person name="Peters T."/>
            <person name="Grant K."/>
        </authorList>
    </citation>
    <scope>NUCLEOTIDE SEQUENCE [LARGE SCALE GENOMIC DNA]</scope>
    <source>
        <strain evidence="3">140692</strain>
        <strain evidence="4">367309</strain>
        <strain evidence="1">412099</strain>
        <strain evidence="2">498895</strain>
    </source>
</reference>